<keyword evidence="3" id="KW-0147">Chitin-binding</keyword>
<sequence length="235" mass="25644">MASSPTPAGILTTVLALGLALLFAATTGGGTDVGTVVSDAFFDGIKSQNQNGNCEGRDFYTRNAFLNAANQYPDFAQGGTEDDGKREIAAFFAHVAHETGSMCQIREMDEHAMDDFCDLTYPQWPCAQGQKYYGRGPLQISWNYNYGAAGQRIGFDGLRNPDTVAKDPLVSFQSALWFWMTNVHQAMPRGFGATTRAINSGECDGQAPDKVSDRVNYYKKFCQQLNVDPGNNLTC</sequence>
<keyword evidence="5" id="KW-0146">Chitin degradation</keyword>
<evidence type="ECO:0000256" key="5">
    <source>
        <dbReference type="ARBA" id="ARBA00023024"/>
    </source>
</evidence>
<name>A0A811RAQ1_9POAL</name>
<keyword evidence="6 11" id="KW-1015">Disulfide bond</keyword>
<reference evidence="15" key="1">
    <citation type="submission" date="2020-10" db="EMBL/GenBank/DDBJ databases">
        <authorList>
            <person name="Han B."/>
            <person name="Lu T."/>
            <person name="Zhao Q."/>
            <person name="Huang X."/>
            <person name="Zhao Y."/>
        </authorList>
    </citation>
    <scope>NUCLEOTIDE SEQUENCE</scope>
</reference>
<feature type="domain" description="Glycoside hydrolase family 19 catalytic" evidence="14">
    <location>
        <begin position="170"/>
        <end position="180"/>
    </location>
</feature>
<feature type="disulfide bond" evidence="11">
    <location>
        <begin position="203"/>
        <end position="235"/>
    </location>
</feature>
<dbReference type="CDD" id="cd00325">
    <property type="entry name" value="chitinase_GH19"/>
    <property type="match status" value="1"/>
</dbReference>
<proteinExistence type="predicted"/>
<keyword evidence="7" id="KW-0119">Carbohydrate metabolism</keyword>
<accession>A0A811RAQ1</accession>
<evidence type="ECO:0000259" key="13">
    <source>
        <dbReference type="PROSITE" id="PS00773"/>
    </source>
</evidence>
<dbReference type="Pfam" id="PF00182">
    <property type="entry name" value="Glyco_hydro_19"/>
    <property type="match status" value="2"/>
</dbReference>
<feature type="chain" id="PRO_5033002693" description="chitinase" evidence="12">
    <location>
        <begin position="31"/>
        <end position="235"/>
    </location>
</feature>
<evidence type="ECO:0000313" key="15">
    <source>
        <dbReference type="EMBL" id="CAD6267265.1"/>
    </source>
</evidence>
<dbReference type="SUPFAM" id="SSF53955">
    <property type="entry name" value="Lysozyme-like"/>
    <property type="match status" value="1"/>
</dbReference>
<keyword evidence="4" id="KW-0378">Hydrolase</keyword>
<feature type="domain" description="Glycoside hydrolase family 19 catalytic" evidence="13">
    <location>
        <begin position="54"/>
        <end position="76"/>
    </location>
</feature>
<feature type="disulfide bond" evidence="11">
    <location>
        <begin position="54"/>
        <end position="103"/>
    </location>
</feature>
<comment type="caution">
    <text evidence="15">The sequence shown here is derived from an EMBL/GenBank/DDBJ whole genome shotgun (WGS) entry which is preliminary data.</text>
</comment>
<organism evidence="15 16">
    <name type="scientific">Miscanthus lutarioriparius</name>
    <dbReference type="NCBI Taxonomy" id="422564"/>
    <lineage>
        <taxon>Eukaryota</taxon>
        <taxon>Viridiplantae</taxon>
        <taxon>Streptophyta</taxon>
        <taxon>Embryophyta</taxon>
        <taxon>Tracheophyta</taxon>
        <taxon>Spermatophyta</taxon>
        <taxon>Magnoliopsida</taxon>
        <taxon>Liliopsida</taxon>
        <taxon>Poales</taxon>
        <taxon>Poaceae</taxon>
        <taxon>PACMAD clade</taxon>
        <taxon>Panicoideae</taxon>
        <taxon>Andropogonodae</taxon>
        <taxon>Andropogoneae</taxon>
        <taxon>Saccharinae</taxon>
        <taxon>Miscanthus</taxon>
    </lineage>
</organism>
<dbReference type="PANTHER" id="PTHR22595">
    <property type="entry name" value="CHITINASE-RELATED"/>
    <property type="match status" value="1"/>
</dbReference>
<dbReference type="AlphaFoldDB" id="A0A811RAQ1"/>
<dbReference type="InterPro" id="IPR016283">
    <property type="entry name" value="Glyco_hydro_19"/>
</dbReference>
<gene>
    <name evidence="15" type="ORF">NCGR_LOCUS50570</name>
</gene>
<evidence type="ECO:0000256" key="3">
    <source>
        <dbReference type="ARBA" id="ARBA00022669"/>
    </source>
</evidence>
<dbReference type="PIRSF" id="PIRSF001060">
    <property type="entry name" value="Endochitinase"/>
    <property type="match status" value="1"/>
</dbReference>
<evidence type="ECO:0000256" key="8">
    <source>
        <dbReference type="ARBA" id="ARBA00023295"/>
    </source>
</evidence>
<dbReference type="PROSITE" id="PS00774">
    <property type="entry name" value="CHITINASE_19_2"/>
    <property type="match status" value="1"/>
</dbReference>
<evidence type="ECO:0000256" key="6">
    <source>
        <dbReference type="ARBA" id="ARBA00023157"/>
    </source>
</evidence>
<dbReference type="EC" id="3.2.1.14" evidence="2"/>
<dbReference type="PANTHER" id="PTHR22595:SF197">
    <property type="entry name" value="CHITINASE FAMILY PROTEIN"/>
    <property type="match status" value="1"/>
</dbReference>
<feature type="active site" description="Proton donor" evidence="10">
    <location>
        <position position="98"/>
    </location>
</feature>
<dbReference type="InterPro" id="IPR023346">
    <property type="entry name" value="Lysozyme-like_dom_sf"/>
</dbReference>
<evidence type="ECO:0000256" key="1">
    <source>
        <dbReference type="ARBA" id="ARBA00000822"/>
    </source>
</evidence>
<dbReference type="GO" id="GO:0016998">
    <property type="term" value="P:cell wall macromolecule catabolic process"/>
    <property type="evidence" value="ECO:0007669"/>
    <property type="project" value="InterPro"/>
</dbReference>
<dbReference type="Gene3D" id="3.30.20.10">
    <property type="entry name" value="Endochitinase, domain 2"/>
    <property type="match status" value="1"/>
</dbReference>
<dbReference type="PROSITE" id="PS00773">
    <property type="entry name" value="CHITINASE_19_1"/>
    <property type="match status" value="1"/>
</dbReference>
<keyword evidence="9" id="KW-0624">Polysaccharide degradation</keyword>
<evidence type="ECO:0000256" key="4">
    <source>
        <dbReference type="ARBA" id="ARBA00022801"/>
    </source>
</evidence>
<evidence type="ECO:0000313" key="16">
    <source>
        <dbReference type="Proteomes" id="UP000604825"/>
    </source>
</evidence>
<dbReference type="GO" id="GO:0000272">
    <property type="term" value="P:polysaccharide catabolic process"/>
    <property type="evidence" value="ECO:0007669"/>
    <property type="project" value="UniProtKB-KW"/>
</dbReference>
<dbReference type="Proteomes" id="UP000604825">
    <property type="component" value="Unassembled WGS sequence"/>
</dbReference>
<dbReference type="OrthoDB" id="5985073at2759"/>
<dbReference type="GO" id="GO:0008843">
    <property type="term" value="F:endochitinase activity"/>
    <property type="evidence" value="ECO:0007669"/>
    <property type="project" value="UniProtKB-EC"/>
</dbReference>
<dbReference type="GO" id="GO:0008061">
    <property type="term" value="F:chitin binding"/>
    <property type="evidence" value="ECO:0007669"/>
    <property type="project" value="UniProtKB-KW"/>
</dbReference>
<evidence type="ECO:0000256" key="9">
    <source>
        <dbReference type="ARBA" id="ARBA00023326"/>
    </source>
</evidence>
<dbReference type="InterPro" id="IPR000726">
    <property type="entry name" value="Glyco_hydro_19_cat"/>
</dbReference>
<evidence type="ECO:0000259" key="14">
    <source>
        <dbReference type="PROSITE" id="PS00774"/>
    </source>
</evidence>
<dbReference type="Gene3D" id="1.10.530.10">
    <property type="match status" value="1"/>
</dbReference>
<feature type="signal peptide" evidence="12">
    <location>
        <begin position="1"/>
        <end position="30"/>
    </location>
</feature>
<dbReference type="FunFam" id="3.30.20.10:FF:000001">
    <property type="entry name" value="Endochitinase (Chitinase)"/>
    <property type="match status" value="1"/>
</dbReference>
<evidence type="ECO:0000256" key="7">
    <source>
        <dbReference type="ARBA" id="ARBA00023277"/>
    </source>
</evidence>
<comment type="catalytic activity">
    <reaction evidence="1">
        <text>Random endo-hydrolysis of N-acetyl-beta-D-glucosaminide (1-&gt;4)-beta-linkages in chitin and chitodextrins.</text>
        <dbReference type="EC" id="3.2.1.14"/>
    </reaction>
</comment>
<dbReference type="GO" id="GO:0006032">
    <property type="term" value="P:chitin catabolic process"/>
    <property type="evidence" value="ECO:0007669"/>
    <property type="project" value="UniProtKB-KW"/>
</dbReference>
<protein>
    <recommendedName>
        <fullName evidence="2">chitinase</fullName>
        <ecNumber evidence="2">3.2.1.14</ecNumber>
    </recommendedName>
</protein>
<keyword evidence="16" id="KW-1185">Reference proteome</keyword>
<keyword evidence="12" id="KW-0732">Signal</keyword>
<feature type="disulfide bond" evidence="11">
    <location>
        <begin position="117"/>
        <end position="126"/>
    </location>
</feature>
<evidence type="ECO:0000256" key="11">
    <source>
        <dbReference type="PIRSR" id="PIRSR001060-2"/>
    </source>
</evidence>
<evidence type="ECO:0000256" key="12">
    <source>
        <dbReference type="SAM" id="SignalP"/>
    </source>
</evidence>
<evidence type="ECO:0000256" key="10">
    <source>
        <dbReference type="PIRSR" id="PIRSR001060-1"/>
    </source>
</evidence>
<keyword evidence="8" id="KW-0326">Glycosidase</keyword>
<dbReference type="EMBL" id="CAJGYO010000014">
    <property type="protein sequence ID" value="CAD6267265.1"/>
    <property type="molecule type" value="Genomic_DNA"/>
</dbReference>
<evidence type="ECO:0000256" key="2">
    <source>
        <dbReference type="ARBA" id="ARBA00012729"/>
    </source>
</evidence>